<evidence type="ECO:0000259" key="4">
    <source>
        <dbReference type="Pfam" id="PF16987"/>
    </source>
</evidence>
<dbReference type="Pfam" id="PF16987">
    <property type="entry name" value="KIX_2"/>
    <property type="match status" value="1"/>
</dbReference>
<name>F0ZBG6_DICPU</name>
<sequence length="123" mass="14000">MAAHETLDWRLTLPADERNEKRGKIFNFLLKLCPQYTKQELTNKATSIEETIFNSPQITTHMQYLEAIAKKIFKIHTSFDNKTDPAAATPQPQTPITPITPMTPIANQQPATPQQQQSKQQPQ</sequence>
<gene>
    <name evidence="5" type="ORF">DICPUDRAFT_75713</name>
</gene>
<feature type="region of interest" description="Disordered" evidence="3">
    <location>
        <begin position="81"/>
        <end position="123"/>
    </location>
</feature>
<dbReference type="GeneID" id="10506715"/>
<feature type="non-terminal residue" evidence="5">
    <location>
        <position position="123"/>
    </location>
</feature>
<dbReference type="KEGG" id="dpp:DICPUDRAFT_75713"/>
<evidence type="ECO:0000313" key="6">
    <source>
        <dbReference type="Proteomes" id="UP000001064"/>
    </source>
</evidence>
<dbReference type="GO" id="GO:0006355">
    <property type="term" value="P:regulation of DNA-templated transcription"/>
    <property type="evidence" value="ECO:0007669"/>
    <property type="project" value="InterPro"/>
</dbReference>
<keyword evidence="6" id="KW-1185">Reference proteome</keyword>
<evidence type="ECO:0000256" key="2">
    <source>
        <dbReference type="ARBA" id="ARBA00023242"/>
    </source>
</evidence>
<dbReference type="GO" id="GO:0005634">
    <property type="term" value="C:nucleus"/>
    <property type="evidence" value="ECO:0007669"/>
    <property type="project" value="UniProtKB-SubCell"/>
</dbReference>
<proteinExistence type="predicted"/>
<dbReference type="InterPro" id="IPR036529">
    <property type="entry name" value="KIX_dom_sf"/>
</dbReference>
<evidence type="ECO:0000313" key="5">
    <source>
        <dbReference type="EMBL" id="EGC38743.1"/>
    </source>
</evidence>
<dbReference type="GO" id="GO:0003712">
    <property type="term" value="F:transcription coregulator activity"/>
    <property type="evidence" value="ECO:0007669"/>
    <property type="project" value="InterPro"/>
</dbReference>
<evidence type="ECO:0000256" key="1">
    <source>
        <dbReference type="ARBA" id="ARBA00004123"/>
    </source>
</evidence>
<evidence type="ECO:0000256" key="3">
    <source>
        <dbReference type="SAM" id="MobiDB-lite"/>
    </source>
</evidence>
<dbReference type="AlphaFoldDB" id="F0ZBG6"/>
<accession>F0ZBG6</accession>
<dbReference type="InterPro" id="IPR036546">
    <property type="entry name" value="MED15_KIX"/>
</dbReference>
<reference evidence="6" key="1">
    <citation type="journal article" date="2011" name="Genome Biol.">
        <title>Comparative genomics of the social amoebae Dictyostelium discoideum and Dictyostelium purpureum.</title>
        <authorList>
            <consortium name="US DOE Joint Genome Institute (JGI-PGF)"/>
            <person name="Sucgang R."/>
            <person name="Kuo A."/>
            <person name="Tian X."/>
            <person name="Salerno W."/>
            <person name="Parikh A."/>
            <person name="Feasley C.L."/>
            <person name="Dalin E."/>
            <person name="Tu H."/>
            <person name="Huang E."/>
            <person name="Barry K."/>
            <person name="Lindquist E."/>
            <person name="Shapiro H."/>
            <person name="Bruce D."/>
            <person name="Schmutz J."/>
            <person name="Salamov A."/>
            <person name="Fey P."/>
            <person name="Gaudet P."/>
            <person name="Anjard C."/>
            <person name="Babu M.M."/>
            <person name="Basu S."/>
            <person name="Bushmanova Y."/>
            <person name="van der Wel H."/>
            <person name="Katoh-Kurasawa M."/>
            <person name="Dinh C."/>
            <person name="Coutinho P.M."/>
            <person name="Saito T."/>
            <person name="Elias M."/>
            <person name="Schaap P."/>
            <person name="Kay R.R."/>
            <person name="Henrissat B."/>
            <person name="Eichinger L."/>
            <person name="Rivero F."/>
            <person name="Putnam N.H."/>
            <person name="West C.M."/>
            <person name="Loomis W.F."/>
            <person name="Chisholm R.L."/>
            <person name="Shaulsky G."/>
            <person name="Strassmann J.E."/>
            <person name="Queller D.C."/>
            <person name="Kuspa A."/>
            <person name="Grigoriev I.V."/>
        </authorList>
    </citation>
    <scope>NUCLEOTIDE SEQUENCE [LARGE SCALE GENOMIC DNA]</scope>
    <source>
        <strain evidence="6">QSDP1</strain>
    </source>
</reference>
<dbReference type="Proteomes" id="UP000001064">
    <property type="component" value="Unassembled WGS sequence"/>
</dbReference>
<dbReference type="RefSeq" id="XP_003284734.1">
    <property type="nucleotide sequence ID" value="XM_003284686.1"/>
</dbReference>
<feature type="compositionally biased region" description="Low complexity" evidence="3">
    <location>
        <begin position="85"/>
        <end position="123"/>
    </location>
</feature>
<dbReference type="VEuPathDB" id="AmoebaDB:DICPUDRAFT_75713"/>
<dbReference type="Gene3D" id="1.10.246.20">
    <property type="entry name" value="Coactivator CBP, KIX domain"/>
    <property type="match status" value="1"/>
</dbReference>
<comment type="subcellular location">
    <subcellularLocation>
        <location evidence="1">Nucleus</location>
    </subcellularLocation>
</comment>
<protein>
    <recommendedName>
        <fullName evidence="4">Mediator complex subunit 15 KIX domain-containing protein</fullName>
    </recommendedName>
</protein>
<dbReference type="EMBL" id="GL870970">
    <property type="protein sequence ID" value="EGC38743.1"/>
    <property type="molecule type" value="Genomic_DNA"/>
</dbReference>
<keyword evidence="2" id="KW-0539">Nucleus</keyword>
<feature type="domain" description="Mediator complex subunit 15 KIX" evidence="4">
    <location>
        <begin position="8"/>
        <end position="83"/>
    </location>
</feature>
<organism evidence="5 6">
    <name type="scientific">Dictyostelium purpureum</name>
    <name type="common">Slime mold</name>
    <dbReference type="NCBI Taxonomy" id="5786"/>
    <lineage>
        <taxon>Eukaryota</taxon>
        <taxon>Amoebozoa</taxon>
        <taxon>Evosea</taxon>
        <taxon>Eumycetozoa</taxon>
        <taxon>Dictyostelia</taxon>
        <taxon>Dictyosteliales</taxon>
        <taxon>Dictyosteliaceae</taxon>
        <taxon>Dictyostelium</taxon>
    </lineage>
</organism>
<dbReference type="InParanoid" id="F0ZBG6"/>